<organism evidence="2 3">
    <name type="scientific">Chondromyces crocatus</name>
    <dbReference type="NCBI Taxonomy" id="52"/>
    <lineage>
        <taxon>Bacteria</taxon>
        <taxon>Pseudomonadati</taxon>
        <taxon>Myxococcota</taxon>
        <taxon>Polyangia</taxon>
        <taxon>Polyangiales</taxon>
        <taxon>Polyangiaceae</taxon>
        <taxon>Chondromyces</taxon>
    </lineage>
</organism>
<dbReference type="InterPro" id="IPR042099">
    <property type="entry name" value="ANL_N_sf"/>
</dbReference>
<protein>
    <submittedName>
        <fullName evidence="2">Long-chain fatty acid--CoA ligase</fullName>
    </submittedName>
</protein>
<dbReference type="RefSeq" id="WP_156337991.1">
    <property type="nucleotide sequence ID" value="NZ_CP012159.1"/>
</dbReference>
<dbReference type="PATRIC" id="fig|52.7.peg.116"/>
<feature type="domain" description="Acyl-protein synthetase LuxE" evidence="1">
    <location>
        <begin position="65"/>
        <end position="369"/>
    </location>
</feature>
<dbReference type="STRING" id="52.CMC5_001070"/>
<evidence type="ECO:0000313" key="2">
    <source>
        <dbReference type="EMBL" id="AKT35995.1"/>
    </source>
</evidence>
<keyword evidence="2" id="KW-0436">Ligase</keyword>
<proteinExistence type="predicted"/>
<dbReference type="Pfam" id="PF04443">
    <property type="entry name" value="LuxE"/>
    <property type="match status" value="1"/>
</dbReference>
<gene>
    <name evidence="2" type="ORF">CMC5_001070</name>
</gene>
<dbReference type="OrthoDB" id="182577at2"/>
<dbReference type="Proteomes" id="UP000067626">
    <property type="component" value="Chromosome"/>
</dbReference>
<keyword evidence="3" id="KW-1185">Reference proteome</keyword>
<dbReference type="InterPro" id="IPR007534">
    <property type="entry name" value="LuxE"/>
</dbReference>
<name>A0A0K1E538_CHOCO</name>
<dbReference type="EMBL" id="CP012159">
    <property type="protein sequence ID" value="AKT35995.1"/>
    <property type="molecule type" value="Genomic_DNA"/>
</dbReference>
<dbReference type="AlphaFoldDB" id="A0A0K1E538"/>
<evidence type="ECO:0000313" key="3">
    <source>
        <dbReference type="Proteomes" id="UP000067626"/>
    </source>
</evidence>
<dbReference type="GO" id="GO:0047474">
    <property type="term" value="F:long-chain fatty acid--protein ligase activity"/>
    <property type="evidence" value="ECO:0007669"/>
    <property type="project" value="InterPro"/>
</dbReference>
<accession>A0A0K1E538</accession>
<dbReference type="SUPFAM" id="SSF56801">
    <property type="entry name" value="Acetyl-CoA synthetase-like"/>
    <property type="match status" value="1"/>
</dbReference>
<sequence>MAWLDESNALHARVQAFIAATSRGEASDLFDPLAVDLAHYQATHCPPVRRLFEARGIAAGSLRCAADIPAVPTDAFRFARVAVHPAEVDTCVFRTSGTSLGAHARGEHPLRTTATYELAALTWGARLLWPDRESMRVLILAPTLEDAPDSSLGFMLDRFATHLGGRASWHVHQRGAQAELDVAGVTRACADAWTEGEPVLVLGTAFAYVHLLDALSRQGAPLPEGSRVMQTGGFKGRTREVSATTLRNQIAEIFGLSEAYVIGEYGMTELSSQLYEGTVAAALRGEQVPAGSYLPPPWVRVVAVDPVTLAPVPMGDVGLARIVDLANIDSAVAIQTADQVRVTHEGVELLGRAPGAVPRGCSLALDEMLGSNR</sequence>
<dbReference type="KEGG" id="ccro:CMC5_001070"/>
<dbReference type="GO" id="GO:0008218">
    <property type="term" value="P:bioluminescence"/>
    <property type="evidence" value="ECO:0007669"/>
    <property type="project" value="InterPro"/>
</dbReference>
<dbReference type="Gene3D" id="3.40.50.12780">
    <property type="entry name" value="N-terminal domain of ligase-like"/>
    <property type="match status" value="1"/>
</dbReference>
<reference evidence="2 3" key="1">
    <citation type="submission" date="2015-07" db="EMBL/GenBank/DDBJ databases">
        <title>Genome analysis of myxobacterium Chondromyces crocatus Cm c5 reveals a high potential for natural compound synthesis and the genetic basis for the loss of fruiting body formation.</title>
        <authorList>
            <person name="Zaburannyi N."/>
            <person name="Bunk B."/>
            <person name="Maier J."/>
            <person name="Overmann J."/>
            <person name="Mueller R."/>
        </authorList>
    </citation>
    <scope>NUCLEOTIDE SEQUENCE [LARGE SCALE GENOMIC DNA]</scope>
    <source>
        <strain evidence="2 3">Cm c5</strain>
    </source>
</reference>
<evidence type="ECO:0000259" key="1">
    <source>
        <dbReference type="Pfam" id="PF04443"/>
    </source>
</evidence>